<name>A0A9P3UVL7_LYOSH</name>
<gene>
    <name evidence="12" type="ORF">LshimejAT787_1602060</name>
</gene>
<reference evidence="12" key="1">
    <citation type="submission" date="2022-07" db="EMBL/GenBank/DDBJ databases">
        <title>The genome of Lyophyllum shimeji provides insight into the initial evolution of ectomycorrhizal fungal genome.</title>
        <authorList>
            <person name="Kobayashi Y."/>
            <person name="Shibata T."/>
            <person name="Hirakawa H."/>
            <person name="Shigenobu S."/>
            <person name="Nishiyama T."/>
            <person name="Yamada A."/>
            <person name="Hasebe M."/>
            <person name="Kawaguchi M."/>
        </authorList>
    </citation>
    <scope>NUCLEOTIDE SEQUENCE</scope>
    <source>
        <strain evidence="12">AT787</strain>
    </source>
</reference>
<keyword evidence="4 11" id="KW-0679">Respiratory chain</keyword>
<dbReference type="InterPro" id="IPR004205">
    <property type="entry name" value="Cyt_bc1_su8"/>
</dbReference>
<keyword evidence="7 11" id="KW-0249">Electron transport</keyword>
<dbReference type="Pfam" id="PF02939">
    <property type="entry name" value="UcrQ"/>
    <property type="match status" value="1"/>
</dbReference>
<evidence type="ECO:0000256" key="6">
    <source>
        <dbReference type="ARBA" id="ARBA00022792"/>
    </source>
</evidence>
<evidence type="ECO:0000256" key="3">
    <source>
        <dbReference type="ARBA" id="ARBA00022448"/>
    </source>
</evidence>
<dbReference type="SUPFAM" id="SSF81508">
    <property type="entry name" value="Ubiquinone-binding protein QP-C of cytochrome bc1 complex (Ubiquinol-cytochrome c reductase)"/>
    <property type="match status" value="1"/>
</dbReference>
<comment type="function">
    <text evidence="11">Component of the ubiquinol-cytochrome c oxidoreductase, a multisubunit transmembrane complex that is part of the mitochondrial electron transport chain which drives oxidative phosphorylation. The complex plays an important role in the uptake of multiple carbon sources present in different host niches.</text>
</comment>
<keyword evidence="13" id="KW-1185">Reference proteome</keyword>
<evidence type="ECO:0000313" key="12">
    <source>
        <dbReference type="EMBL" id="GLB44276.1"/>
    </source>
</evidence>
<comment type="subunit">
    <text evidence="11">Component of the ubiquinol-cytochrome c oxidoreductase (cytochrome b-c1 complex, complex III, CIII), a multisubunit enzyme composed of 3 respiratory subunits cytochrome b, cytochrome c1 and Rieske protein, 2 core protein subunits, and additional low-molecular weight protein subunits. The complex exists as an obligatory dimer and forms supercomplexes (SCs) in the inner mitochondrial membrane with cytochrome c oxidase (complex IV, CIV).</text>
</comment>
<dbReference type="GO" id="GO:0005743">
    <property type="term" value="C:mitochondrial inner membrane"/>
    <property type="evidence" value="ECO:0007669"/>
    <property type="project" value="UniProtKB-SubCell"/>
</dbReference>
<evidence type="ECO:0000256" key="5">
    <source>
        <dbReference type="ARBA" id="ARBA00022692"/>
    </source>
</evidence>
<dbReference type="Proteomes" id="UP001063166">
    <property type="component" value="Unassembled WGS sequence"/>
</dbReference>
<protein>
    <recommendedName>
        <fullName evidence="11">Cytochrome b-c1 complex subunit 8</fullName>
    </recommendedName>
    <alternativeName>
        <fullName evidence="11">Complex III subunit 8</fullName>
    </alternativeName>
</protein>
<keyword evidence="6 11" id="KW-0999">Mitochondrion inner membrane</keyword>
<evidence type="ECO:0000256" key="11">
    <source>
        <dbReference type="RuleBase" id="RU368118"/>
    </source>
</evidence>
<accession>A0A9P3UVL7</accession>
<comment type="subcellular location">
    <subcellularLocation>
        <location evidence="1 11">Mitochondrion inner membrane</location>
        <topology evidence="1 11">Single-pass membrane protein</topology>
    </subcellularLocation>
</comment>
<evidence type="ECO:0000256" key="8">
    <source>
        <dbReference type="ARBA" id="ARBA00022989"/>
    </source>
</evidence>
<evidence type="ECO:0000313" key="13">
    <source>
        <dbReference type="Proteomes" id="UP001063166"/>
    </source>
</evidence>
<evidence type="ECO:0000256" key="10">
    <source>
        <dbReference type="ARBA" id="ARBA00023136"/>
    </source>
</evidence>
<sequence length="203" mass="23244">MLATCLTQMVKAVNVKTSDGTNKALWTTWKEMSDVDRPHVAVPVVFVLKASGDLAGDFAETSYESNKSLSTTTTPRRRVISTLSHKSYLFTSSSSTMRPSIARLGAEMPGPKTYNVWWGDKSGMQLKNITQYTLSPFQQRVAKNLFRNYLIHGYERISRELIFWVIPFAVGYATYEWANRTDYYYKSKASRIERIKQGREPEE</sequence>
<keyword evidence="8" id="KW-1133">Transmembrane helix</keyword>
<dbReference type="GO" id="GO:0045275">
    <property type="term" value="C:respiratory chain complex III"/>
    <property type="evidence" value="ECO:0007669"/>
    <property type="project" value="UniProtKB-UniRule"/>
</dbReference>
<evidence type="ECO:0000256" key="7">
    <source>
        <dbReference type="ARBA" id="ARBA00022982"/>
    </source>
</evidence>
<dbReference type="EMBL" id="BRPK01000016">
    <property type="protein sequence ID" value="GLB44276.1"/>
    <property type="molecule type" value="Genomic_DNA"/>
</dbReference>
<dbReference type="PANTHER" id="PTHR12119">
    <property type="entry name" value="UBIQUINOL-CYTOCHROME C REDUCTASE COMPLEX UBIQUINONE-BINDING PROTEIN QP-C"/>
    <property type="match status" value="1"/>
</dbReference>
<dbReference type="AlphaFoldDB" id="A0A9P3UVL7"/>
<keyword evidence="9 11" id="KW-0496">Mitochondrion</keyword>
<evidence type="ECO:0000256" key="4">
    <source>
        <dbReference type="ARBA" id="ARBA00022660"/>
    </source>
</evidence>
<keyword evidence="10" id="KW-0472">Membrane</keyword>
<comment type="similarity">
    <text evidence="2 11">Belongs to the UQCRQ/QCR8 family.</text>
</comment>
<evidence type="ECO:0000256" key="9">
    <source>
        <dbReference type="ARBA" id="ARBA00023128"/>
    </source>
</evidence>
<dbReference type="GO" id="GO:0006122">
    <property type="term" value="P:mitochondrial electron transport, ubiquinol to cytochrome c"/>
    <property type="evidence" value="ECO:0007669"/>
    <property type="project" value="UniProtKB-UniRule"/>
</dbReference>
<dbReference type="Gene3D" id="1.20.5.210">
    <property type="entry name" value="Cytochrome b-c1 complex subunit 8"/>
    <property type="match status" value="1"/>
</dbReference>
<keyword evidence="5" id="KW-0812">Transmembrane</keyword>
<evidence type="ECO:0000256" key="1">
    <source>
        <dbReference type="ARBA" id="ARBA00004434"/>
    </source>
</evidence>
<dbReference type="OrthoDB" id="6683853at2759"/>
<organism evidence="12 13">
    <name type="scientific">Lyophyllum shimeji</name>
    <name type="common">Hon-shimeji</name>
    <name type="synonym">Tricholoma shimeji</name>
    <dbReference type="NCBI Taxonomy" id="47721"/>
    <lineage>
        <taxon>Eukaryota</taxon>
        <taxon>Fungi</taxon>
        <taxon>Dikarya</taxon>
        <taxon>Basidiomycota</taxon>
        <taxon>Agaricomycotina</taxon>
        <taxon>Agaricomycetes</taxon>
        <taxon>Agaricomycetidae</taxon>
        <taxon>Agaricales</taxon>
        <taxon>Tricholomatineae</taxon>
        <taxon>Lyophyllaceae</taxon>
        <taxon>Lyophyllum</taxon>
    </lineage>
</organism>
<evidence type="ECO:0000256" key="2">
    <source>
        <dbReference type="ARBA" id="ARBA00007668"/>
    </source>
</evidence>
<dbReference type="PANTHER" id="PTHR12119:SF2">
    <property type="entry name" value="CYTOCHROME B-C1 COMPLEX SUBUNIT 8"/>
    <property type="match status" value="1"/>
</dbReference>
<keyword evidence="3 11" id="KW-0813">Transport</keyword>
<proteinExistence type="inferred from homology"/>
<comment type="caution">
    <text evidence="12">The sequence shown here is derived from an EMBL/GenBank/DDBJ whole genome shotgun (WGS) entry which is preliminary data.</text>
</comment>
<dbReference type="InterPro" id="IPR036642">
    <property type="entry name" value="Cyt_bc1_su8_sf"/>
</dbReference>